<reference evidence="2" key="1">
    <citation type="submission" date="2021-01" db="EMBL/GenBank/DDBJ databases">
        <authorList>
            <person name="Kaushik A."/>
        </authorList>
    </citation>
    <scope>NUCLEOTIDE SEQUENCE</scope>
    <source>
        <strain evidence="2">AG1-1B</strain>
    </source>
</reference>
<comment type="caution">
    <text evidence="2">The sequence shown here is derived from an EMBL/GenBank/DDBJ whole genome shotgun (WGS) entry which is preliminary data.</text>
</comment>
<dbReference type="AlphaFoldDB" id="A0A8H3GRY2"/>
<keyword evidence="1" id="KW-0732">Signal</keyword>
<name>A0A8H3GRY2_9AGAM</name>
<gene>
    <name evidence="2" type="ORF">RDB_LOCUS89784</name>
</gene>
<evidence type="ECO:0000313" key="2">
    <source>
        <dbReference type="EMBL" id="CAE6462342.1"/>
    </source>
</evidence>
<feature type="chain" id="PRO_5034756826" evidence="1">
    <location>
        <begin position="21"/>
        <end position="181"/>
    </location>
</feature>
<evidence type="ECO:0000313" key="3">
    <source>
        <dbReference type="Proteomes" id="UP000663826"/>
    </source>
</evidence>
<accession>A0A8H3GRY2</accession>
<dbReference type="Proteomes" id="UP000663826">
    <property type="component" value="Unassembled WGS sequence"/>
</dbReference>
<dbReference type="EMBL" id="CAJMWQ010001801">
    <property type="protein sequence ID" value="CAE6462342.1"/>
    <property type="molecule type" value="Genomic_DNA"/>
</dbReference>
<protein>
    <submittedName>
        <fullName evidence="2">Uncharacterized protein</fullName>
    </submittedName>
</protein>
<organism evidence="2 3">
    <name type="scientific">Rhizoctonia solani</name>
    <dbReference type="NCBI Taxonomy" id="456999"/>
    <lineage>
        <taxon>Eukaryota</taxon>
        <taxon>Fungi</taxon>
        <taxon>Dikarya</taxon>
        <taxon>Basidiomycota</taxon>
        <taxon>Agaricomycotina</taxon>
        <taxon>Agaricomycetes</taxon>
        <taxon>Cantharellales</taxon>
        <taxon>Ceratobasidiaceae</taxon>
        <taxon>Rhizoctonia</taxon>
    </lineage>
</organism>
<feature type="signal peptide" evidence="1">
    <location>
        <begin position="1"/>
        <end position="20"/>
    </location>
</feature>
<proteinExistence type="predicted"/>
<evidence type="ECO:0000256" key="1">
    <source>
        <dbReference type="SAM" id="SignalP"/>
    </source>
</evidence>
<sequence length="181" mass="20367">MLSFTHGLLVVILASPFAAGARLRDGLYKISYSPAPCSIETKHYLDLSAPTTNATFNPIPEVQAQIWNVTTSATDSTWREIQSTKHQGISLGYPTAERGIRLRGIDDTSEDFYRFNLIDTVKEGYYYVYPYTSRDFVVNGDTRIEARNRFAYFRGNETQLPLPVLPLLFTPVVPLPVLSNP</sequence>